<protein>
    <recommendedName>
        <fullName evidence="4">Type IV pilus modification protein PilV</fullName>
    </recommendedName>
</protein>
<keyword evidence="1" id="KW-1133">Transmembrane helix</keyword>
<dbReference type="Proteomes" id="UP000005839">
    <property type="component" value="Unassembled WGS sequence"/>
</dbReference>
<gene>
    <name evidence="2" type="ORF">KT99_03859</name>
</gene>
<evidence type="ECO:0008006" key="4">
    <source>
        <dbReference type="Google" id="ProtNLM"/>
    </source>
</evidence>
<accession>A9DAV9</accession>
<dbReference type="InterPro" id="IPR012902">
    <property type="entry name" value="N_methyl_site"/>
</dbReference>
<comment type="caution">
    <text evidence="2">The sequence shown here is derived from an EMBL/GenBank/DDBJ whole genome shotgun (WGS) entry which is preliminary data.</text>
</comment>
<proteinExistence type="predicted"/>
<organism evidence="2 3">
    <name type="scientific">Shewanella benthica KT99</name>
    <dbReference type="NCBI Taxonomy" id="314608"/>
    <lineage>
        <taxon>Bacteria</taxon>
        <taxon>Pseudomonadati</taxon>
        <taxon>Pseudomonadota</taxon>
        <taxon>Gammaproteobacteria</taxon>
        <taxon>Alteromonadales</taxon>
        <taxon>Shewanellaceae</taxon>
        <taxon>Shewanella</taxon>
    </lineage>
</organism>
<dbReference type="InterPro" id="IPR013362">
    <property type="entry name" value="Pilus_4_PilV"/>
</dbReference>
<dbReference type="AlphaFoldDB" id="A9DAV9"/>
<dbReference type="STRING" id="314608.KT99_03859"/>
<dbReference type="Pfam" id="PF07963">
    <property type="entry name" value="N_methyl"/>
    <property type="match status" value="1"/>
</dbReference>
<evidence type="ECO:0000313" key="2">
    <source>
        <dbReference type="EMBL" id="EDQ00651.1"/>
    </source>
</evidence>
<dbReference type="RefSeq" id="WP_005499722.1">
    <property type="nucleotide sequence ID" value="NZ_ABIC01000018.1"/>
</dbReference>
<keyword evidence="1" id="KW-0812">Transmembrane</keyword>
<evidence type="ECO:0000256" key="1">
    <source>
        <dbReference type="SAM" id="Phobius"/>
    </source>
</evidence>
<name>A9DAV9_9GAMM</name>
<sequence length="183" mass="19760">MKDKQRGFSLIEVMVSLVILVVGLIGIFNLHIVAKRGSFESYQQTLASYYAVDMINRMRLNRTQIAGYAGSYAGSLTAPAKSCDLAVGGNAVCTNNETRLWDLFQWEQSMNGAGEIRGELTTGGLDAPTACIQVSGTGDVLVVVTWRGLRPLSDGAANANSFVKSCGTTSKRRRIYSINTVII</sequence>
<feature type="transmembrane region" description="Helical" evidence="1">
    <location>
        <begin position="7"/>
        <end position="28"/>
    </location>
</feature>
<dbReference type="EMBL" id="ABIC01000018">
    <property type="protein sequence ID" value="EDQ00651.1"/>
    <property type="molecule type" value="Genomic_DNA"/>
</dbReference>
<reference evidence="2 3" key="1">
    <citation type="submission" date="2007-10" db="EMBL/GenBank/DDBJ databases">
        <authorList>
            <person name="Yayanos A."/>
            <person name="Ferriera S."/>
            <person name="Johnson J."/>
            <person name="Kravitz S."/>
            <person name="Halpern A."/>
            <person name="Remington K."/>
            <person name="Beeson K."/>
            <person name="Tran B."/>
            <person name="Rogers Y.-H."/>
            <person name="Friedman R."/>
            <person name="Venter J.C."/>
        </authorList>
    </citation>
    <scope>NUCLEOTIDE SEQUENCE [LARGE SCALE GENOMIC DNA]</scope>
    <source>
        <strain evidence="2 3">KT99</strain>
    </source>
</reference>
<evidence type="ECO:0000313" key="3">
    <source>
        <dbReference type="Proteomes" id="UP000005839"/>
    </source>
</evidence>
<dbReference type="NCBIfam" id="TIGR02523">
    <property type="entry name" value="type_IV_pilV"/>
    <property type="match status" value="1"/>
</dbReference>
<keyword evidence="1" id="KW-0472">Membrane</keyword>
<keyword evidence="3" id="KW-1185">Reference proteome</keyword>
<dbReference type="NCBIfam" id="TIGR02532">
    <property type="entry name" value="IV_pilin_GFxxxE"/>
    <property type="match status" value="1"/>
</dbReference>